<keyword evidence="10" id="KW-0175">Coiled coil</keyword>
<keyword evidence="13" id="KW-1185">Reference proteome</keyword>
<dbReference type="InterPro" id="IPR004604">
    <property type="entry name" value="DNA_recomb/repair_RecN"/>
</dbReference>
<evidence type="ECO:0000256" key="10">
    <source>
        <dbReference type="SAM" id="Coils"/>
    </source>
</evidence>
<keyword evidence="6" id="KW-0067">ATP-binding</keyword>
<evidence type="ECO:0000256" key="2">
    <source>
        <dbReference type="ARBA" id="ARBA00009441"/>
    </source>
</evidence>
<keyword evidence="4" id="KW-0547">Nucleotide-binding</keyword>
<dbReference type="PANTHER" id="PTHR11059:SF0">
    <property type="entry name" value="DNA REPAIR PROTEIN RECN"/>
    <property type="match status" value="1"/>
</dbReference>
<dbReference type="Pfam" id="PF02463">
    <property type="entry name" value="SMC_N"/>
    <property type="match status" value="1"/>
</dbReference>
<feature type="coiled-coil region" evidence="10">
    <location>
        <begin position="338"/>
        <end position="379"/>
    </location>
</feature>
<evidence type="ECO:0000256" key="9">
    <source>
        <dbReference type="PIRNR" id="PIRNR003128"/>
    </source>
</evidence>
<evidence type="ECO:0000256" key="5">
    <source>
        <dbReference type="ARBA" id="ARBA00022763"/>
    </source>
</evidence>
<dbReference type="CDD" id="cd03241">
    <property type="entry name" value="ABC_RecN"/>
    <property type="match status" value="1"/>
</dbReference>
<dbReference type="RefSeq" id="WP_196604621.1">
    <property type="nucleotide sequence ID" value="NZ_CP116940.1"/>
</dbReference>
<sequence>MLKTLTVWNLALIDHLQVNFDDGLNILTGETGAGKSLLLGALGLLMGQRSNIDVIRNGGSYLRIEAVCTIDNDDVHSFLENNAILDEANELIIVRQINRNGRNIIQINGCQVTAAALKALSELMIDIHGQNENQSLLRPEEQLALVDRAVPDFEKYMETYIKAYGQYREITKKLNEKKAASQNYTEHMEMLRWQNDEIEAIAIQPDEDREIEEKIKKITNTEKIANLVKSTYSLLADDNNGETVLIALSGIKKNLDALLKYDKNFATAKKIADDAYIQLQEISYEVRDYIDDIDYDPTVLNMLLRRSDDIERLCRKYGPEVDNVLAYQKKIKDELDEMENYDVIIKDMQSDADLAEKELEKAAAELKAVRKKAADELSKRVKEQLLDLGMHNAQFAIQFKDTQEYSKTGTETAQILFCANVGEECKPLQRTASGGELSRIALAIKTVTAADDHVGVMVFDEIDAGIGGKTAQMVAERIAKIAAFKQVLCITHLPQIACMADAHFYIDKTVQKEHTVTRIKKLSSGEQLNEIARMASGIDITAASLDNAMEMLNNARLKKKRMEK</sequence>
<dbReference type="SUPFAM" id="SSF52540">
    <property type="entry name" value="P-loop containing nucleoside triphosphate hydrolases"/>
    <property type="match status" value="1"/>
</dbReference>
<accession>A0ABT9Y7C0</accession>
<reference evidence="12 13" key="1">
    <citation type="submission" date="2023-07" db="EMBL/GenBank/DDBJ databases">
        <title>Genomic Encyclopedia of Type Strains, Phase IV (KMG-IV): sequencing the most valuable type-strain genomes for metagenomic binning, comparative biology and taxonomic classification.</title>
        <authorList>
            <person name="Goeker M."/>
        </authorList>
    </citation>
    <scope>NUCLEOTIDE SEQUENCE [LARGE SCALE GENOMIC DNA]</scope>
    <source>
        <strain evidence="12 13">DSM 16980</strain>
    </source>
</reference>
<dbReference type="NCBIfam" id="TIGR00634">
    <property type="entry name" value="recN"/>
    <property type="match status" value="1"/>
</dbReference>
<dbReference type="PIRSF" id="PIRSF003128">
    <property type="entry name" value="RecN"/>
    <property type="match status" value="1"/>
</dbReference>
<dbReference type="InterPro" id="IPR027417">
    <property type="entry name" value="P-loop_NTPase"/>
</dbReference>
<evidence type="ECO:0000256" key="7">
    <source>
        <dbReference type="ARBA" id="ARBA00023204"/>
    </source>
</evidence>
<proteinExistence type="inferred from homology"/>
<evidence type="ECO:0000256" key="4">
    <source>
        <dbReference type="ARBA" id="ARBA00022741"/>
    </source>
</evidence>
<evidence type="ECO:0000259" key="11">
    <source>
        <dbReference type="Pfam" id="PF02463"/>
    </source>
</evidence>
<comment type="similarity">
    <text evidence="2 9">Belongs to the RecN family.</text>
</comment>
<dbReference type="PANTHER" id="PTHR11059">
    <property type="entry name" value="DNA REPAIR PROTEIN RECN"/>
    <property type="match status" value="1"/>
</dbReference>
<dbReference type="InterPro" id="IPR003395">
    <property type="entry name" value="RecF/RecN/SMC_N"/>
</dbReference>
<name>A0ABT9Y7C0_9FIRM</name>
<evidence type="ECO:0000256" key="3">
    <source>
        <dbReference type="ARBA" id="ARBA00021315"/>
    </source>
</evidence>
<protein>
    <recommendedName>
        <fullName evidence="3 9">DNA repair protein RecN</fullName>
    </recommendedName>
    <alternativeName>
        <fullName evidence="8 9">Recombination protein N</fullName>
    </alternativeName>
</protein>
<keyword evidence="5 9" id="KW-0227">DNA damage</keyword>
<feature type="domain" description="RecF/RecN/SMC N-terminal" evidence="11">
    <location>
        <begin position="3"/>
        <end position="509"/>
    </location>
</feature>
<dbReference type="Proteomes" id="UP001239167">
    <property type="component" value="Unassembled WGS sequence"/>
</dbReference>
<keyword evidence="7 9" id="KW-0234">DNA repair</keyword>
<dbReference type="Gene3D" id="3.40.50.300">
    <property type="entry name" value="P-loop containing nucleotide triphosphate hydrolases"/>
    <property type="match status" value="2"/>
</dbReference>
<evidence type="ECO:0000313" key="12">
    <source>
        <dbReference type="EMBL" id="MDQ0203415.1"/>
    </source>
</evidence>
<comment type="caution">
    <text evidence="12">The sequence shown here is derived from an EMBL/GenBank/DDBJ whole genome shotgun (WGS) entry which is preliminary data.</text>
</comment>
<gene>
    <name evidence="12" type="ORF">J2S01_001131</name>
</gene>
<dbReference type="EMBL" id="JAUSUE010000006">
    <property type="protein sequence ID" value="MDQ0203415.1"/>
    <property type="molecule type" value="Genomic_DNA"/>
</dbReference>
<comment type="function">
    <text evidence="1 9">May be involved in recombinational repair of damaged DNA.</text>
</comment>
<evidence type="ECO:0000256" key="8">
    <source>
        <dbReference type="ARBA" id="ARBA00033408"/>
    </source>
</evidence>
<evidence type="ECO:0000256" key="6">
    <source>
        <dbReference type="ARBA" id="ARBA00022840"/>
    </source>
</evidence>
<organism evidence="12 13">
    <name type="scientific">Pectinatus haikarae</name>
    <dbReference type="NCBI Taxonomy" id="349096"/>
    <lineage>
        <taxon>Bacteria</taxon>
        <taxon>Bacillati</taxon>
        <taxon>Bacillota</taxon>
        <taxon>Negativicutes</taxon>
        <taxon>Selenomonadales</taxon>
        <taxon>Selenomonadaceae</taxon>
        <taxon>Pectinatus</taxon>
    </lineage>
</organism>
<evidence type="ECO:0000256" key="1">
    <source>
        <dbReference type="ARBA" id="ARBA00003618"/>
    </source>
</evidence>
<evidence type="ECO:0000313" key="13">
    <source>
        <dbReference type="Proteomes" id="UP001239167"/>
    </source>
</evidence>